<accession>A0A327YSL7</accession>
<keyword evidence="4" id="KW-1185">Reference proteome</keyword>
<organism evidence="3 4">
    <name type="scientific">Salipiger aestuarii</name>
    <dbReference type="NCBI Taxonomy" id="568098"/>
    <lineage>
        <taxon>Bacteria</taxon>
        <taxon>Pseudomonadati</taxon>
        <taxon>Pseudomonadota</taxon>
        <taxon>Alphaproteobacteria</taxon>
        <taxon>Rhodobacterales</taxon>
        <taxon>Roseobacteraceae</taxon>
        <taxon>Salipiger</taxon>
    </lineage>
</organism>
<feature type="signal peptide" evidence="1">
    <location>
        <begin position="1"/>
        <end position="20"/>
    </location>
</feature>
<dbReference type="GO" id="GO:0015288">
    <property type="term" value="F:porin activity"/>
    <property type="evidence" value="ECO:0007669"/>
    <property type="project" value="InterPro"/>
</dbReference>
<dbReference type="RefSeq" id="WP_111549440.1">
    <property type="nucleotide sequence ID" value="NZ_LIGK01000002.1"/>
</dbReference>
<sequence length="415" mass="42576">MKKILFATTALVATAGVASAEVALTGLAEMGVFGGNEADTQFFTDLDVTFTMTGEADNGLTFGATIDLDEAADRGEPGRFESPNTQGGENMFISWGGMTFTMGDTDGAFDRILPEMALAGGSLADDETIHAGFQHADGSDGNFSILALDDFFTAQSARAIAAGNLAATEAAFAALASPSVNDLLNLENIRALDAAALEEANAAAQDIGFDDLADYMDTFAGASADEIEAVLAIGIAGYGLDGFGDGQVARFDYAYDAFSFSLSAEQVADGNDVDDIGDTVWGVGGAWSGAVSTVDLTVALGYQTLSDIASVTGLAVTGAVANGFSAGFDYSLTDLDDVDEDVTHWGVGFGYEVGALAVGVNWGMFEYDGEEQSGAGLAAAYDLGGGLAAKFGYGHSDYIIGDDVNTYSLGLAMSF</sequence>
<reference evidence="3 4" key="1">
    <citation type="submission" date="2018-06" db="EMBL/GenBank/DDBJ databases">
        <title>Genomic Encyclopedia of Archaeal and Bacterial Type Strains, Phase II (KMG-II): from individual species to whole genera.</title>
        <authorList>
            <person name="Goeker M."/>
        </authorList>
    </citation>
    <scope>NUCLEOTIDE SEQUENCE [LARGE SCALE GENOMIC DNA]</scope>
    <source>
        <strain evidence="3 4">DSM 22011</strain>
    </source>
</reference>
<keyword evidence="1" id="KW-0732">Signal</keyword>
<proteinExistence type="predicted"/>
<evidence type="ECO:0000313" key="4">
    <source>
        <dbReference type="Proteomes" id="UP000249165"/>
    </source>
</evidence>
<evidence type="ECO:0000259" key="2">
    <source>
        <dbReference type="Pfam" id="PF13609"/>
    </source>
</evidence>
<evidence type="ECO:0000256" key="1">
    <source>
        <dbReference type="SAM" id="SignalP"/>
    </source>
</evidence>
<dbReference type="InterPro" id="IPR023614">
    <property type="entry name" value="Porin_dom_sf"/>
</dbReference>
<feature type="domain" description="Porin" evidence="2">
    <location>
        <begin position="209"/>
        <end position="397"/>
    </location>
</feature>
<evidence type="ECO:0000313" key="3">
    <source>
        <dbReference type="EMBL" id="RAK23950.1"/>
    </source>
</evidence>
<dbReference type="AlphaFoldDB" id="A0A327YSL7"/>
<gene>
    <name evidence="3" type="ORF">ATI53_100157</name>
</gene>
<feature type="domain" description="Porin" evidence="2">
    <location>
        <begin position="7"/>
        <end position="140"/>
    </location>
</feature>
<comment type="caution">
    <text evidence="3">The sequence shown here is derived from an EMBL/GenBank/DDBJ whole genome shotgun (WGS) entry which is preliminary data.</text>
</comment>
<dbReference type="GO" id="GO:0016020">
    <property type="term" value="C:membrane"/>
    <property type="evidence" value="ECO:0007669"/>
    <property type="project" value="InterPro"/>
</dbReference>
<dbReference type="Proteomes" id="UP000249165">
    <property type="component" value="Unassembled WGS sequence"/>
</dbReference>
<dbReference type="OrthoDB" id="7326315at2"/>
<feature type="chain" id="PRO_5016449677" evidence="1">
    <location>
        <begin position="21"/>
        <end position="415"/>
    </location>
</feature>
<dbReference type="Gene3D" id="2.40.160.10">
    <property type="entry name" value="Porin"/>
    <property type="match status" value="2"/>
</dbReference>
<dbReference type="Pfam" id="PF13609">
    <property type="entry name" value="Porin_4"/>
    <property type="match status" value="2"/>
</dbReference>
<dbReference type="EMBL" id="QLMG01000001">
    <property type="protein sequence ID" value="RAK23950.1"/>
    <property type="molecule type" value="Genomic_DNA"/>
</dbReference>
<dbReference type="SUPFAM" id="SSF56935">
    <property type="entry name" value="Porins"/>
    <property type="match status" value="1"/>
</dbReference>
<protein>
    <submittedName>
        <fullName evidence="3">Porin-like protein</fullName>
    </submittedName>
</protein>
<dbReference type="InterPro" id="IPR033900">
    <property type="entry name" value="Gram_neg_porin_domain"/>
</dbReference>
<name>A0A327YSL7_9RHOB</name>